<dbReference type="EMBL" id="JAOWKZ010000007">
    <property type="protein sequence ID" value="MCV2874602.1"/>
    <property type="molecule type" value="Genomic_DNA"/>
</dbReference>
<feature type="transmembrane region" description="Helical" evidence="11">
    <location>
        <begin position="93"/>
        <end position="118"/>
    </location>
</feature>
<gene>
    <name evidence="14" type="ORF">OEZ71_20070</name>
</gene>
<comment type="subcellular location">
    <subcellularLocation>
        <location evidence="11">Cell inner membrane</location>
        <topology evidence="11">Multi-pass membrane protein</topology>
    </subcellularLocation>
    <subcellularLocation>
        <location evidence="1">Cell membrane</location>
        <topology evidence="1">Multi-pass membrane protein</topology>
    </subcellularLocation>
</comment>
<feature type="compositionally biased region" description="Polar residues" evidence="12">
    <location>
        <begin position="1"/>
        <end position="11"/>
    </location>
</feature>
<feature type="transmembrane region" description="Helical" evidence="11">
    <location>
        <begin position="257"/>
        <end position="276"/>
    </location>
</feature>
<comment type="caution">
    <text evidence="14">The sequence shown here is derived from an EMBL/GenBank/DDBJ whole genome shotgun (WGS) entry which is preliminary data.</text>
</comment>
<evidence type="ECO:0000256" key="7">
    <source>
        <dbReference type="ARBA" id="ARBA00022903"/>
    </source>
</evidence>
<keyword evidence="3 11" id="KW-0813">Transport</keyword>
<dbReference type="PANTHER" id="PTHR30413:SF10">
    <property type="entry name" value="CAPSULE POLYSACCHARIDE EXPORT INNER-MEMBRANE PROTEIN CTRC"/>
    <property type="match status" value="1"/>
</dbReference>
<dbReference type="InterPro" id="IPR013525">
    <property type="entry name" value="ABC2_TM"/>
</dbReference>
<keyword evidence="7" id="KW-0972">Capsule biogenesis/degradation</keyword>
<keyword evidence="4 11" id="KW-1003">Cell membrane</keyword>
<evidence type="ECO:0000256" key="6">
    <source>
        <dbReference type="ARBA" id="ARBA00022692"/>
    </source>
</evidence>
<evidence type="ECO:0000256" key="11">
    <source>
        <dbReference type="RuleBase" id="RU361157"/>
    </source>
</evidence>
<evidence type="ECO:0000256" key="5">
    <source>
        <dbReference type="ARBA" id="ARBA00022597"/>
    </source>
</evidence>
<evidence type="ECO:0000313" key="14">
    <source>
        <dbReference type="EMBL" id="MCV2874602.1"/>
    </source>
</evidence>
<keyword evidence="8 11" id="KW-1133">Transmembrane helix</keyword>
<protein>
    <recommendedName>
        <fullName evidence="11">Transport permease protein</fullName>
    </recommendedName>
</protein>
<name>A0ABT2ZU01_9RHOB</name>
<evidence type="ECO:0000256" key="9">
    <source>
        <dbReference type="ARBA" id="ARBA00023047"/>
    </source>
</evidence>
<keyword evidence="10 11" id="KW-0472">Membrane</keyword>
<evidence type="ECO:0000259" key="13">
    <source>
        <dbReference type="PROSITE" id="PS51012"/>
    </source>
</evidence>
<dbReference type="InterPro" id="IPR047817">
    <property type="entry name" value="ABC2_TM_bact-type"/>
</dbReference>
<sequence>MVTTRMSRASPPSSPDGHVAQPAALPRISAPARRFAAPRTIFALVLREMATTYGRSPGGYIWAVLEPLGAILILALAFSLLIRHPPLGTSFVLFYSTGYLPFSLYQSLMNAVSRALVFSRPLLMYPAVSWMDALLARAVLNTLTGVTVIYLLMSGIFIFTETNVVVDITRILSATAMAALLGFGVGSVNCLLIGVFPVWEVVWSIFSRPLFLASGILFVYEDLPRTIQSILWFNPLIHIIGEMRTGFYPMYSAEYVSPFFVIFLSLTLITFSFTMLRKYHLDILNDR</sequence>
<evidence type="ECO:0000256" key="2">
    <source>
        <dbReference type="ARBA" id="ARBA00007783"/>
    </source>
</evidence>
<evidence type="ECO:0000256" key="12">
    <source>
        <dbReference type="SAM" id="MobiDB-lite"/>
    </source>
</evidence>
<reference evidence="14 15" key="1">
    <citation type="submission" date="2022-10" db="EMBL/GenBank/DDBJ databases">
        <title>Defluviimonas sp. nov., isolated from ocean surface sediments.</title>
        <authorList>
            <person name="He W."/>
            <person name="Wang L."/>
            <person name="Zhang D.-F."/>
        </authorList>
    </citation>
    <scope>NUCLEOTIDE SEQUENCE [LARGE SCALE GENOMIC DNA]</scope>
    <source>
        <strain evidence="14 15">WL0050</strain>
    </source>
</reference>
<accession>A0ABT2ZU01</accession>
<feature type="transmembrane region" description="Helical" evidence="11">
    <location>
        <begin position="138"/>
        <end position="159"/>
    </location>
</feature>
<feature type="transmembrane region" description="Helical" evidence="11">
    <location>
        <begin position="59"/>
        <end position="81"/>
    </location>
</feature>
<feature type="domain" description="ABC transmembrane type-2" evidence="13">
    <location>
        <begin position="58"/>
        <end position="279"/>
    </location>
</feature>
<dbReference type="PANTHER" id="PTHR30413">
    <property type="entry name" value="INNER MEMBRANE TRANSPORT PERMEASE"/>
    <property type="match status" value="1"/>
</dbReference>
<evidence type="ECO:0000313" key="15">
    <source>
        <dbReference type="Proteomes" id="UP001652564"/>
    </source>
</evidence>
<evidence type="ECO:0000256" key="4">
    <source>
        <dbReference type="ARBA" id="ARBA00022475"/>
    </source>
</evidence>
<dbReference type="InterPro" id="IPR000412">
    <property type="entry name" value="ABC_2_transport"/>
</dbReference>
<evidence type="ECO:0000256" key="3">
    <source>
        <dbReference type="ARBA" id="ARBA00022448"/>
    </source>
</evidence>
<comment type="similarity">
    <text evidence="2 11">Belongs to the ABC-2 integral membrane protein family.</text>
</comment>
<keyword evidence="6 11" id="KW-0812">Transmembrane</keyword>
<proteinExistence type="inferred from homology"/>
<dbReference type="Proteomes" id="UP001652564">
    <property type="component" value="Unassembled WGS sequence"/>
</dbReference>
<keyword evidence="15" id="KW-1185">Reference proteome</keyword>
<feature type="transmembrane region" description="Helical" evidence="11">
    <location>
        <begin position="201"/>
        <end position="220"/>
    </location>
</feature>
<evidence type="ECO:0000256" key="1">
    <source>
        <dbReference type="ARBA" id="ARBA00004651"/>
    </source>
</evidence>
<keyword evidence="5" id="KW-0762">Sugar transport</keyword>
<organism evidence="14 15">
    <name type="scientific">Albidovulum litorale</name>
    <dbReference type="NCBI Taxonomy" id="2984134"/>
    <lineage>
        <taxon>Bacteria</taxon>
        <taxon>Pseudomonadati</taxon>
        <taxon>Pseudomonadota</taxon>
        <taxon>Alphaproteobacteria</taxon>
        <taxon>Rhodobacterales</taxon>
        <taxon>Paracoccaceae</taxon>
        <taxon>Albidovulum</taxon>
    </lineage>
</organism>
<evidence type="ECO:0000256" key="8">
    <source>
        <dbReference type="ARBA" id="ARBA00022989"/>
    </source>
</evidence>
<keyword evidence="9" id="KW-0625">Polysaccharide transport</keyword>
<feature type="region of interest" description="Disordered" evidence="12">
    <location>
        <begin position="1"/>
        <end position="21"/>
    </location>
</feature>
<dbReference type="PROSITE" id="PS51012">
    <property type="entry name" value="ABC_TM2"/>
    <property type="match status" value="1"/>
</dbReference>
<dbReference type="PRINTS" id="PR00164">
    <property type="entry name" value="ABC2TRNSPORT"/>
</dbReference>
<feature type="transmembrane region" description="Helical" evidence="11">
    <location>
        <begin position="171"/>
        <end position="195"/>
    </location>
</feature>
<evidence type="ECO:0000256" key="10">
    <source>
        <dbReference type="ARBA" id="ARBA00023136"/>
    </source>
</evidence>
<dbReference type="Pfam" id="PF01061">
    <property type="entry name" value="ABC2_membrane"/>
    <property type="match status" value="1"/>
</dbReference>